<dbReference type="SUPFAM" id="SSF56349">
    <property type="entry name" value="DNA breaking-rejoining enzymes"/>
    <property type="match status" value="1"/>
</dbReference>
<dbReference type="InterPro" id="IPR002104">
    <property type="entry name" value="Integrase_catalytic"/>
</dbReference>
<evidence type="ECO:0000313" key="5">
    <source>
        <dbReference type="Proteomes" id="UP000595481"/>
    </source>
</evidence>
<dbReference type="PANTHER" id="PTHR30349">
    <property type="entry name" value="PHAGE INTEGRASE-RELATED"/>
    <property type="match status" value="1"/>
</dbReference>
<dbReference type="PROSITE" id="PS51898">
    <property type="entry name" value="TYR_RECOMBINASE"/>
    <property type="match status" value="1"/>
</dbReference>
<accession>A0A7T4DPZ8</accession>
<dbReference type="InterPro" id="IPR057084">
    <property type="entry name" value="Int_N"/>
</dbReference>
<organism evidence="4 5">
    <name type="scientific">Aeromonas jandaei</name>
    <dbReference type="NCBI Taxonomy" id="650"/>
    <lineage>
        <taxon>Bacteria</taxon>
        <taxon>Pseudomonadati</taxon>
        <taxon>Pseudomonadota</taxon>
        <taxon>Gammaproteobacteria</taxon>
        <taxon>Aeromonadales</taxon>
        <taxon>Aeromonadaceae</taxon>
        <taxon>Aeromonas</taxon>
    </lineage>
</organism>
<dbReference type="CDD" id="cd00796">
    <property type="entry name" value="INT_Rci_Hp1_C"/>
    <property type="match status" value="1"/>
</dbReference>
<keyword evidence="2" id="KW-0233">DNA recombination</keyword>
<dbReference type="EMBL" id="CP066092">
    <property type="protein sequence ID" value="QQB21155.1"/>
    <property type="molecule type" value="Genomic_DNA"/>
</dbReference>
<proteinExistence type="predicted"/>
<evidence type="ECO:0000256" key="1">
    <source>
        <dbReference type="ARBA" id="ARBA00022908"/>
    </source>
</evidence>
<dbReference type="Pfam" id="PF00589">
    <property type="entry name" value="Phage_integrase"/>
    <property type="match status" value="2"/>
</dbReference>
<dbReference type="InterPro" id="IPR050090">
    <property type="entry name" value="Tyrosine_recombinase_XerCD"/>
</dbReference>
<dbReference type="InterPro" id="IPR011010">
    <property type="entry name" value="DNA_brk_join_enz"/>
</dbReference>
<evidence type="ECO:0000259" key="3">
    <source>
        <dbReference type="PROSITE" id="PS51898"/>
    </source>
</evidence>
<evidence type="ECO:0000256" key="2">
    <source>
        <dbReference type="ARBA" id="ARBA00023172"/>
    </source>
</evidence>
<protein>
    <submittedName>
        <fullName evidence="4">Tyrosine-type recombinase/integrase</fullName>
    </submittedName>
</protein>
<gene>
    <name evidence="4" type="ORF">I6H43_06395</name>
</gene>
<dbReference type="PANTHER" id="PTHR30349:SF93">
    <property type="entry name" value="FELS-2 PROPHAGE PROTEIN"/>
    <property type="match status" value="1"/>
</dbReference>
<reference evidence="4 5" key="1">
    <citation type="submission" date="2020-12" db="EMBL/GenBank/DDBJ databases">
        <title>FDA dAtabase for Regulatory Grade micrObial Sequences (FDA-ARGOS): Supporting development and validation of Infectious Disease Dx tests.</title>
        <authorList>
            <person name="Sproer C."/>
            <person name="Gronow S."/>
            <person name="Severitt S."/>
            <person name="Schroder I."/>
            <person name="Tallon L."/>
            <person name="Sadzewicz L."/>
            <person name="Zhao X."/>
            <person name="Boylan J."/>
            <person name="Ott S."/>
            <person name="Bowen H."/>
            <person name="Vavikolanu K."/>
            <person name="Mehta A."/>
            <person name="Aluvathingal J."/>
            <person name="Nadendla S."/>
            <person name="Lowell S."/>
            <person name="Myers T."/>
            <person name="Yan Y."/>
            <person name="Sichtig H."/>
        </authorList>
    </citation>
    <scope>NUCLEOTIDE SEQUENCE [LARGE SCALE GENOMIC DNA]</scope>
    <source>
        <strain evidence="4 5">FDAARGOS_986</strain>
    </source>
</reference>
<dbReference type="Gene3D" id="1.10.443.10">
    <property type="entry name" value="Intergrase catalytic core"/>
    <property type="match status" value="1"/>
</dbReference>
<keyword evidence="1" id="KW-0229">DNA integration</keyword>
<name>A0A7T4DPZ8_AERJA</name>
<evidence type="ECO:0000313" key="4">
    <source>
        <dbReference type="EMBL" id="QQB21155.1"/>
    </source>
</evidence>
<dbReference type="Pfam" id="PF24624">
    <property type="entry name" value="Int_N"/>
    <property type="match status" value="1"/>
</dbReference>
<dbReference type="GeneID" id="69550894"/>
<sequence length="348" mass="39292">MTVRKLDDGKPRPWLAEVYPQGRDGPRKRKRFATKGEALVWEKWLLEESNSNPWLVANKVAEDKRRLSDIIELWYRLHGQTLVAGDQVRRKLGLMAGAMGDPYAVDFNKVHFAAYREGRLTGSIIFPGRCRDRAAGAKTVNDEQRLLNAVFGELIRLGEWTNPHPLTGLRKVKTQENEMSFLTASEIELLLASCAKSRVPALTTVVKLCLATGARWSEVQGLTRAQVSKYRLTFTQTKSKRNRSVPISPELYDLIPKRGLYEGRLFPPCYDAFEYAADNSGVKLPEGQLSHVLRHTFASHFMMNGGNILVLQRILGHSTITMTMRYAHFAPDHLDDAVRLNPLASPHS</sequence>
<dbReference type="RefSeq" id="WP_042031711.1">
    <property type="nucleotide sequence ID" value="NZ_CAWMFX010000031.1"/>
</dbReference>
<feature type="domain" description="Tyr recombinase" evidence="3">
    <location>
        <begin position="177"/>
        <end position="339"/>
    </location>
</feature>
<dbReference type="InterPro" id="IPR013762">
    <property type="entry name" value="Integrase-like_cat_sf"/>
</dbReference>
<keyword evidence="5" id="KW-1185">Reference proteome</keyword>
<dbReference type="Proteomes" id="UP000595481">
    <property type="component" value="Chromosome"/>
</dbReference>